<feature type="compositionally biased region" description="Basic and acidic residues" evidence="3">
    <location>
        <begin position="7"/>
        <end position="19"/>
    </location>
</feature>
<evidence type="ECO:0000259" key="4">
    <source>
        <dbReference type="Pfam" id="PF06244"/>
    </source>
</evidence>
<name>A0A4P9XBA4_9FUNG</name>
<dbReference type="GO" id="GO:0005634">
    <property type="term" value="C:nucleus"/>
    <property type="evidence" value="ECO:0007669"/>
    <property type="project" value="TreeGrafter"/>
</dbReference>
<protein>
    <recommendedName>
        <fullName evidence="8">DUF1014-domain-containing protein</fullName>
    </recommendedName>
</protein>
<dbReference type="STRING" id="1555241.A0A4P9XBA4"/>
<keyword evidence="2" id="KW-0175">Coiled coil</keyword>
<dbReference type="InterPro" id="IPR054414">
    <property type="entry name" value="Ccdc124/Oxs1_C"/>
</dbReference>
<dbReference type="PANTHER" id="PTHR21680:SF0">
    <property type="entry name" value="COILED-COIL DOMAIN-CONTAINING PROTEIN 124"/>
    <property type="match status" value="1"/>
</dbReference>
<gene>
    <name evidence="6" type="ORF">CXG81DRAFT_10857</name>
</gene>
<reference evidence="7" key="1">
    <citation type="journal article" date="2018" name="Nat. Microbiol.">
        <title>Leveraging single-cell genomics to expand the fungal tree of life.</title>
        <authorList>
            <person name="Ahrendt S.R."/>
            <person name="Quandt C.A."/>
            <person name="Ciobanu D."/>
            <person name="Clum A."/>
            <person name="Salamov A."/>
            <person name="Andreopoulos B."/>
            <person name="Cheng J.F."/>
            <person name="Woyke T."/>
            <person name="Pelin A."/>
            <person name="Henrissat B."/>
            <person name="Reynolds N.K."/>
            <person name="Benny G.L."/>
            <person name="Smith M.E."/>
            <person name="James T.Y."/>
            <person name="Grigoriev I.V."/>
        </authorList>
    </citation>
    <scope>NUCLEOTIDE SEQUENCE [LARGE SCALE GENOMIC DNA]</scope>
    <source>
        <strain evidence="7">ATCC 52028</strain>
    </source>
</reference>
<dbReference type="Pfam" id="PF22048">
    <property type="entry name" value="LSO1_2-like"/>
    <property type="match status" value="1"/>
</dbReference>
<evidence type="ECO:0000256" key="2">
    <source>
        <dbReference type="ARBA" id="ARBA00023054"/>
    </source>
</evidence>
<dbReference type="EMBL" id="ML014145">
    <property type="protein sequence ID" value="RKP02371.1"/>
    <property type="molecule type" value="Genomic_DNA"/>
</dbReference>
<organism evidence="6 7">
    <name type="scientific">Caulochytrium protostelioides</name>
    <dbReference type="NCBI Taxonomy" id="1555241"/>
    <lineage>
        <taxon>Eukaryota</taxon>
        <taxon>Fungi</taxon>
        <taxon>Fungi incertae sedis</taxon>
        <taxon>Chytridiomycota</taxon>
        <taxon>Chytridiomycota incertae sedis</taxon>
        <taxon>Chytridiomycetes</taxon>
        <taxon>Caulochytriales</taxon>
        <taxon>Caulochytriaceae</taxon>
        <taxon>Caulochytrium</taxon>
    </lineage>
</organism>
<accession>A0A4P9XBA4</accession>
<dbReference type="GO" id="GO:0003713">
    <property type="term" value="F:transcription coactivator activity"/>
    <property type="evidence" value="ECO:0007669"/>
    <property type="project" value="TreeGrafter"/>
</dbReference>
<dbReference type="OrthoDB" id="76412at2759"/>
<feature type="domain" description="LSO1/LSO2" evidence="5">
    <location>
        <begin position="10"/>
        <end position="77"/>
    </location>
</feature>
<dbReference type="Pfam" id="PF06244">
    <property type="entry name" value="Ccdc124"/>
    <property type="match status" value="1"/>
</dbReference>
<evidence type="ECO:0000256" key="3">
    <source>
        <dbReference type="SAM" id="MobiDB-lite"/>
    </source>
</evidence>
<dbReference type="InterPro" id="IPR010422">
    <property type="entry name" value="Ccdc124/Oxs1"/>
</dbReference>
<evidence type="ECO:0000256" key="1">
    <source>
        <dbReference type="ARBA" id="ARBA00008296"/>
    </source>
</evidence>
<dbReference type="PANTHER" id="PTHR21680">
    <property type="entry name" value="COILED-COIL DOMAIN-CONTAINING PROTEIN 124"/>
    <property type="match status" value="1"/>
</dbReference>
<keyword evidence="7" id="KW-1185">Reference proteome</keyword>
<dbReference type="GO" id="GO:0006366">
    <property type="term" value="P:transcription by RNA polymerase II"/>
    <property type="evidence" value="ECO:0007669"/>
    <property type="project" value="TreeGrafter"/>
</dbReference>
<feature type="region of interest" description="Disordered" evidence="3">
    <location>
        <begin position="1"/>
        <end position="74"/>
    </location>
</feature>
<feature type="domain" description="Coiled-coil" evidence="4">
    <location>
        <begin position="118"/>
        <end position="202"/>
    </location>
</feature>
<evidence type="ECO:0000259" key="5">
    <source>
        <dbReference type="Pfam" id="PF22048"/>
    </source>
</evidence>
<feature type="compositionally biased region" description="Low complexity" evidence="3">
    <location>
        <begin position="20"/>
        <end position="31"/>
    </location>
</feature>
<dbReference type="AlphaFoldDB" id="A0A4P9XBA4"/>
<comment type="similarity">
    <text evidence="1">Belongs to the CCDC124 family.</text>
</comment>
<feature type="compositionally biased region" description="Basic and acidic residues" evidence="3">
    <location>
        <begin position="51"/>
        <end position="74"/>
    </location>
</feature>
<evidence type="ECO:0000313" key="6">
    <source>
        <dbReference type="EMBL" id="RKP02371.1"/>
    </source>
</evidence>
<evidence type="ECO:0008006" key="8">
    <source>
        <dbReference type="Google" id="ProtNLM"/>
    </source>
</evidence>
<evidence type="ECO:0000313" key="7">
    <source>
        <dbReference type="Proteomes" id="UP000274922"/>
    </source>
</evidence>
<sequence length="231" mass="25016">MGILACHADRAAAANERKAAQAADKASQKAAQMERTEAEQWSQGAKGASKKKQDDEAKRQEALARKKEREAMLAAEEAKLPAAKKAEKPAPLVKGAAKAAAARTAKVESFQAANKPVESFGASGIDDALALLDIVGKPKAATGGSQDALDRHPERRVKAAYAQWEETAMAALKAEQPGLRLSQYKQLLAKQWKKAPENPLNQAHISYDTKRDEARDLVARQKSEVLDRLRT</sequence>
<dbReference type="Proteomes" id="UP000274922">
    <property type="component" value="Unassembled WGS sequence"/>
</dbReference>
<proteinExistence type="inferred from homology"/>
<dbReference type="InterPro" id="IPR054413">
    <property type="entry name" value="LSO1/2"/>
</dbReference>